<comment type="similarity">
    <text evidence="1">Belongs to the leucine-binding protein family.</text>
</comment>
<dbReference type="PANTHER" id="PTHR30483:SF6">
    <property type="entry name" value="PERIPLASMIC BINDING PROTEIN OF ABC TRANSPORTER FOR NATURAL AMINO ACIDS"/>
    <property type="match status" value="1"/>
</dbReference>
<proteinExistence type="inferred from homology"/>
<keyword evidence="8" id="KW-1185">Reference proteome</keyword>
<evidence type="ECO:0000256" key="2">
    <source>
        <dbReference type="ARBA" id="ARBA00022448"/>
    </source>
</evidence>
<dbReference type="InterPro" id="IPR028081">
    <property type="entry name" value="Leu-bd"/>
</dbReference>
<dbReference type="RefSeq" id="WP_149299363.1">
    <property type="nucleotide sequence ID" value="NZ_VTWH01000002.1"/>
</dbReference>
<feature type="chain" id="PRO_5022832739" evidence="5">
    <location>
        <begin position="30"/>
        <end position="424"/>
    </location>
</feature>
<evidence type="ECO:0000256" key="1">
    <source>
        <dbReference type="ARBA" id="ARBA00010062"/>
    </source>
</evidence>
<dbReference type="PROSITE" id="PS51318">
    <property type="entry name" value="TAT"/>
    <property type="match status" value="1"/>
</dbReference>
<reference evidence="7 8" key="1">
    <citation type="submission" date="2019-08" db="EMBL/GenBank/DDBJ databases">
        <title>Aureimonas fodiniaquatilis sp. nov., isolated from a coal mine wastewater.</title>
        <authorList>
            <person name="Kim W."/>
        </authorList>
    </citation>
    <scope>NUCLEOTIDE SEQUENCE [LARGE SCALE GENOMIC DNA]</scope>
    <source>
        <strain evidence="7 8">CAU 1482</strain>
    </source>
</reference>
<dbReference type="AlphaFoldDB" id="A0A5B0DXE6"/>
<dbReference type="InterPro" id="IPR051010">
    <property type="entry name" value="BCAA_transport"/>
</dbReference>
<evidence type="ECO:0000313" key="7">
    <source>
        <dbReference type="EMBL" id="KAA0970411.1"/>
    </source>
</evidence>
<evidence type="ECO:0000313" key="8">
    <source>
        <dbReference type="Proteomes" id="UP000324738"/>
    </source>
</evidence>
<evidence type="ECO:0000256" key="5">
    <source>
        <dbReference type="SAM" id="SignalP"/>
    </source>
</evidence>
<dbReference type="PRINTS" id="PR00337">
    <property type="entry name" value="LEUILEVALBP"/>
</dbReference>
<dbReference type="Proteomes" id="UP000324738">
    <property type="component" value="Unassembled WGS sequence"/>
</dbReference>
<dbReference type="InterPro" id="IPR006311">
    <property type="entry name" value="TAT_signal"/>
</dbReference>
<sequence length="424" mass="46050">MGVLNRLTRRAMLGLMAVGLATTSLPAFAQSAEPPIRIGMGIAMSGGLAAFGKSALLAMQIWAEDQNAKGGLLGRQIELVYYDDQSNPSVVPGIYAKLIDVDKVDLVISGYATNQIVAAMPTVMQKKKVFMTLFGLAANDKFNYDRYFQMQPNGPDAQAEFSRGFIEAALSMDPKPETIALVGGDAEFPAIALAGARENAEKAGLKIVYDRTYPPQTIEFASVVRAIKSTNPDVVFVASYPPDSAGMVRAVREVGLDNVKLFGGGMIGLQSAALKSQLGASLNGVVSYDLYAPEPTMKFPGVEEFLVRYREQATPQGIDPLGFYIAPLAYAELQILGQAVEETQSLDDEKLAEYIRSTEFKTIGGDISFGERGEWAQPRILWVQYQGVSGNSIEQFMEPGRQVILYPDQFKSGELKYPFSEASK</sequence>
<dbReference type="InterPro" id="IPR000709">
    <property type="entry name" value="Leu_Ile_Val-bd"/>
</dbReference>
<keyword evidence="4" id="KW-0029">Amino-acid transport</keyword>
<name>A0A5B0DXE6_9HYPH</name>
<dbReference type="CDD" id="cd06338">
    <property type="entry name" value="PBP1_ABC_ligand_binding-like"/>
    <property type="match status" value="1"/>
</dbReference>
<feature type="signal peptide" evidence="5">
    <location>
        <begin position="1"/>
        <end position="29"/>
    </location>
</feature>
<evidence type="ECO:0000256" key="4">
    <source>
        <dbReference type="ARBA" id="ARBA00022970"/>
    </source>
</evidence>
<protein>
    <submittedName>
        <fullName evidence="7">ABC transporter substrate-binding protein</fullName>
    </submittedName>
</protein>
<organism evidence="7 8">
    <name type="scientific">Aureimonas fodinaquatilis</name>
    <dbReference type="NCBI Taxonomy" id="2565783"/>
    <lineage>
        <taxon>Bacteria</taxon>
        <taxon>Pseudomonadati</taxon>
        <taxon>Pseudomonadota</taxon>
        <taxon>Alphaproteobacteria</taxon>
        <taxon>Hyphomicrobiales</taxon>
        <taxon>Aurantimonadaceae</taxon>
        <taxon>Aureimonas</taxon>
    </lineage>
</organism>
<keyword evidence="3 5" id="KW-0732">Signal</keyword>
<feature type="domain" description="Leucine-binding protein" evidence="6">
    <location>
        <begin position="35"/>
        <end position="371"/>
    </location>
</feature>
<dbReference type="PANTHER" id="PTHR30483">
    <property type="entry name" value="LEUCINE-SPECIFIC-BINDING PROTEIN"/>
    <property type="match status" value="1"/>
</dbReference>
<evidence type="ECO:0000256" key="3">
    <source>
        <dbReference type="ARBA" id="ARBA00022729"/>
    </source>
</evidence>
<evidence type="ECO:0000259" key="6">
    <source>
        <dbReference type="Pfam" id="PF13458"/>
    </source>
</evidence>
<keyword evidence="2" id="KW-0813">Transport</keyword>
<dbReference type="OrthoDB" id="9791590at2"/>
<dbReference type="Gene3D" id="3.40.50.2300">
    <property type="match status" value="2"/>
</dbReference>
<dbReference type="Pfam" id="PF13458">
    <property type="entry name" value="Peripla_BP_6"/>
    <property type="match status" value="1"/>
</dbReference>
<dbReference type="EMBL" id="VTWH01000002">
    <property type="protein sequence ID" value="KAA0970411.1"/>
    <property type="molecule type" value="Genomic_DNA"/>
</dbReference>
<dbReference type="GO" id="GO:0006865">
    <property type="term" value="P:amino acid transport"/>
    <property type="evidence" value="ECO:0007669"/>
    <property type="project" value="UniProtKB-KW"/>
</dbReference>
<gene>
    <name evidence="7" type="ORF">FPY71_07795</name>
</gene>
<dbReference type="InterPro" id="IPR028082">
    <property type="entry name" value="Peripla_BP_I"/>
</dbReference>
<comment type="caution">
    <text evidence="7">The sequence shown here is derived from an EMBL/GenBank/DDBJ whole genome shotgun (WGS) entry which is preliminary data.</text>
</comment>
<accession>A0A5B0DXE6</accession>
<dbReference type="SUPFAM" id="SSF53822">
    <property type="entry name" value="Periplasmic binding protein-like I"/>
    <property type="match status" value="1"/>
</dbReference>